<evidence type="ECO:0000313" key="1">
    <source>
        <dbReference type="Proteomes" id="UP000887565"/>
    </source>
</evidence>
<organism evidence="1 2">
    <name type="scientific">Romanomermis culicivorax</name>
    <name type="common">Nematode worm</name>
    <dbReference type="NCBI Taxonomy" id="13658"/>
    <lineage>
        <taxon>Eukaryota</taxon>
        <taxon>Metazoa</taxon>
        <taxon>Ecdysozoa</taxon>
        <taxon>Nematoda</taxon>
        <taxon>Enoplea</taxon>
        <taxon>Dorylaimia</taxon>
        <taxon>Mermithida</taxon>
        <taxon>Mermithoidea</taxon>
        <taxon>Mermithidae</taxon>
        <taxon>Romanomermis</taxon>
    </lineage>
</organism>
<protein>
    <submittedName>
        <fullName evidence="2">Uncharacterized protein</fullName>
    </submittedName>
</protein>
<accession>A0A915JEQ7</accession>
<dbReference type="AlphaFoldDB" id="A0A915JEQ7"/>
<keyword evidence="1" id="KW-1185">Reference proteome</keyword>
<dbReference type="Proteomes" id="UP000887565">
    <property type="component" value="Unplaced"/>
</dbReference>
<proteinExistence type="predicted"/>
<reference evidence="2" key="1">
    <citation type="submission" date="2022-11" db="UniProtKB">
        <authorList>
            <consortium name="WormBaseParasite"/>
        </authorList>
    </citation>
    <scope>IDENTIFICATION</scope>
</reference>
<sequence length="332" mass="38540">MDANPLNGPFLDKPIHSSINQHFQYFPLDQDLFHNNAYKVYHLHFVLGLLAWISTPKRGGIFVRHMENNLRIFTVEAERVRLHNIFYENIIDEKISRPMITPNEFYSIKKIAQNLNPGMSELVTIENYVYSLEKLQEKDDQAVAILKLLDFNDLRMFQILRMPPEERLGNNLPELNSPHEPGLASLIGSKRKKFSMTHLKEIAKYMYSTGPLEHIPQSGPIGRAAYMQGSFFKSINEYYTTLRKSPLPVISYNDGSFSMCLPSIVEPDHYTMLNFGPKNQAAHRLLFGLKNEDLLIHELHQVLNNNCKYQHQLLLWKKQQKSMILNNIARTT</sequence>
<evidence type="ECO:0000313" key="2">
    <source>
        <dbReference type="WBParaSite" id="nRc.2.0.1.t24966-RA"/>
    </source>
</evidence>
<dbReference type="WBParaSite" id="nRc.2.0.1.t24966-RA">
    <property type="protein sequence ID" value="nRc.2.0.1.t24966-RA"/>
    <property type="gene ID" value="nRc.2.0.1.g24966"/>
</dbReference>
<name>A0A915JEQ7_ROMCU</name>